<evidence type="ECO:0000256" key="1">
    <source>
        <dbReference type="SAM" id="MobiDB-lite"/>
    </source>
</evidence>
<dbReference type="SUPFAM" id="SSF54593">
    <property type="entry name" value="Glyoxalase/Bleomycin resistance protein/Dihydroxybiphenyl dioxygenase"/>
    <property type="match status" value="1"/>
</dbReference>
<dbReference type="PROSITE" id="PS51819">
    <property type="entry name" value="VOC"/>
    <property type="match status" value="1"/>
</dbReference>
<dbReference type="EMBL" id="CP061281">
    <property type="protein sequence ID" value="QNS07682.1"/>
    <property type="molecule type" value="Genomic_DNA"/>
</dbReference>
<evidence type="ECO:0000313" key="4">
    <source>
        <dbReference type="Proteomes" id="UP000516428"/>
    </source>
</evidence>
<dbReference type="AlphaFoldDB" id="A0A7H1BG27"/>
<evidence type="ECO:0000259" key="2">
    <source>
        <dbReference type="PROSITE" id="PS51819"/>
    </source>
</evidence>
<dbReference type="RefSeq" id="WP_188340344.1">
    <property type="nucleotide sequence ID" value="NZ_CP061281.1"/>
</dbReference>
<protein>
    <submittedName>
        <fullName evidence="3">VOC family protein</fullName>
    </submittedName>
</protein>
<name>A0A7H1BG27_9ACTN</name>
<dbReference type="Pfam" id="PF13669">
    <property type="entry name" value="Glyoxalase_4"/>
    <property type="match status" value="1"/>
</dbReference>
<sequence length="177" mass="19293">MSLAQYWSLADLHHVGVVVADIEKAAEDVQRIYGLSVTVFDETRFACRIGGVEHFGTQRIGLSAGGAPHLELLREVPGSEIWRAAPGIHHLGFVVDDLPAAARAAQEAGAPVWMAGVRDGISPAGATYHRDPLGQVFELLDRSLAARLADRLERGRPTAPRRSDPHRDICHQRRSNP</sequence>
<dbReference type="Gene3D" id="3.10.180.10">
    <property type="entry name" value="2,3-Dihydroxybiphenyl 1,2-Dioxygenase, domain 1"/>
    <property type="match status" value="1"/>
</dbReference>
<dbReference type="Proteomes" id="UP000516428">
    <property type="component" value="Chromosome"/>
</dbReference>
<feature type="domain" description="VOC" evidence="2">
    <location>
        <begin position="11"/>
        <end position="142"/>
    </location>
</feature>
<dbReference type="KEGG" id="sxn:IAG42_31480"/>
<reference evidence="3 4" key="1">
    <citation type="submission" date="2020-09" db="EMBL/GenBank/DDBJ databases">
        <title>A novel species.</title>
        <authorList>
            <person name="Gao J."/>
        </authorList>
    </citation>
    <scope>NUCLEOTIDE SEQUENCE [LARGE SCALE GENOMIC DNA]</scope>
    <source>
        <strain evidence="3 4">CRXT-Y-14</strain>
    </source>
</reference>
<keyword evidence="4" id="KW-1185">Reference proteome</keyword>
<dbReference type="InterPro" id="IPR029068">
    <property type="entry name" value="Glyas_Bleomycin-R_OHBP_Dase"/>
</dbReference>
<dbReference type="InterPro" id="IPR037523">
    <property type="entry name" value="VOC_core"/>
</dbReference>
<evidence type="ECO:0000313" key="3">
    <source>
        <dbReference type="EMBL" id="QNS07682.1"/>
    </source>
</evidence>
<feature type="region of interest" description="Disordered" evidence="1">
    <location>
        <begin position="152"/>
        <end position="177"/>
    </location>
</feature>
<gene>
    <name evidence="3" type="ORF">IAG42_31480</name>
</gene>
<proteinExistence type="predicted"/>
<organism evidence="3 4">
    <name type="scientific">Streptomyces xanthii</name>
    <dbReference type="NCBI Taxonomy" id="2768069"/>
    <lineage>
        <taxon>Bacteria</taxon>
        <taxon>Bacillati</taxon>
        <taxon>Actinomycetota</taxon>
        <taxon>Actinomycetes</taxon>
        <taxon>Kitasatosporales</taxon>
        <taxon>Streptomycetaceae</taxon>
        <taxon>Streptomyces</taxon>
    </lineage>
</organism>
<accession>A0A7H1BG27</accession>
<feature type="compositionally biased region" description="Basic and acidic residues" evidence="1">
    <location>
        <begin position="152"/>
        <end position="171"/>
    </location>
</feature>